<dbReference type="Pfam" id="PF19504">
    <property type="entry name" value="DUF6038"/>
    <property type="match status" value="1"/>
</dbReference>
<dbReference type="EMBL" id="KR187111">
    <property type="protein sequence ID" value="ALF44643.1"/>
    <property type="molecule type" value="Genomic_DNA"/>
</dbReference>
<dbReference type="InterPro" id="IPR046101">
    <property type="entry name" value="DUF6038"/>
</dbReference>
<name>A0A0N9EII2_STAAU</name>
<reference evidence="1" key="1">
    <citation type="journal article" date="2015" name="Antimicrob. Agents Chemother.">
        <title>Novel Type XII Staphylococcal Cassette Chromosome mec Harboring a New Cassette Chromosome Recombinase, CcrC2.</title>
        <authorList>
            <person name="Wu Z."/>
            <person name="Li F."/>
            <person name="Liu D."/>
            <person name="Xue H."/>
            <person name="Zhao X."/>
        </authorList>
    </citation>
    <scope>NUCLEOTIDE SEQUENCE</scope>
    <source>
        <strain evidence="1">BA01611</strain>
    </source>
</reference>
<accession>A0A0N9EII2</accession>
<dbReference type="AlphaFoldDB" id="A0A0N9EII2"/>
<proteinExistence type="predicted"/>
<organism evidence="1">
    <name type="scientific">Staphylococcus aureus</name>
    <dbReference type="NCBI Taxonomy" id="1280"/>
    <lineage>
        <taxon>Bacteria</taxon>
        <taxon>Bacillati</taxon>
        <taxon>Bacillota</taxon>
        <taxon>Bacilli</taxon>
        <taxon>Bacillales</taxon>
        <taxon>Staphylococcaceae</taxon>
        <taxon>Staphylococcus</taxon>
    </lineage>
</organism>
<evidence type="ECO:0000313" key="1">
    <source>
        <dbReference type="EMBL" id="ALF44643.1"/>
    </source>
</evidence>
<protein>
    <submittedName>
        <fullName evidence="1">Uncharacterized protein</fullName>
    </submittedName>
</protein>
<dbReference type="RefSeq" id="WP_031590866.1">
    <property type="nucleotide sequence ID" value="NZ_CP019945.1"/>
</dbReference>
<sequence>MKDRVIDKVYSKEDIRLELKLTTHAFNKRMDTITKLFKINMKKFHDFKGESKNNQYTFNGVAKELLVVLLKSVEYYPIDINSKKFKTQPKKDIIEEISSTDYTLYISKLIEAINEIKYKRLTAHIKMSDVFQKTKAWFDIGNTFRKKEQEIYQFMETLPLNKRVNLQNEILKSIDEAIFKFIMKEEKKQQIEKQNEVENYKKAILSGENPKNDYELNYLIYKKSLLPVNTVIKDEWDFERTKHEELDWFIADLLNHSQRASRLHAEKVENNNQLKTTIHKNAGVNLGKLLDHQLIKNDKTWDIIEFYLKEKAWKNSKLMERSNIPSVLYYYKNNKFLKKQLSVVQKIKTIDAHLENANKLPKYIPLLLQVKFDLEKIQSELIKYSTNLNHVGQLDKNYNRYIIEDIHTAIQIIDKYLSKEVVRKKYPKLQMVIRNDIKDYGNMFIDKTNKMTRNSLVNNEEYEGLLITPLVEKFKDSLKKRRLNTK</sequence>